<dbReference type="Gramene" id="NC6G0255550.1">
    <property type="protein sequence ID" value="NC6G0255550.1:cds"/>
    <property type="gene ID" value="NC6G0255550"/>
</dbReference>
<feature type="domain" description="FAF" evidence="3">
    <location>
        <begin position="130"/>
        <end position="184"/>
    </location>
</feature>
<accession>A0A5K1DTL5</accession>
<feature type="region of interest" description="Disordered" evidence="2">
    <location>
        <begin position="72"/>
        <end position="109"/>
    </location>
</feature>
<feature type="compositionally biased region" description="Low complexity" evidence="2">
    <location>
        <begin position="95"/>
        <end position="109"/>
    </location>
</feature>
<name>A0A5K1DTL5_9MAGN</name>
<dbReference type="Pfam" id="PF11250">
    <property type="entry name" value="FAF"/>
    <property type="match status" value="1"/>
</dbReference>
<dbReference type="PANTHER" id="PTHR33155">
    <property type="entry name" value="FANTASTIC FOUR-LIKE PROTEIN (DUF3049)"/>
    <property type="match status" value="1"/>
</dbReference>
<gene>
    <name evidence="4" type="ORF">NYM_LOCUS22100</name>
</gene>
<reference evidence="4" key="1">
    <citation type="submission" date="2019-09" db="EMBL/GenBank/DDBJ databases">
        <authorList>
            <person name="Zhang L."/>
        </authorList>
    </citation>
    <scope>NUCLEOTIDE SEQUENCE</scope>
</reference>
<evidence type="ECO:0000256" key="1">
    <source>
        <dbReference type="ARBA" id="ARBA00008690"/>
    </source>
</evidence>
<dbReference type="PANTHER" id="PTHR33155:SF27">
    <property type="entry name" value="FANTASTIC FOUR-LIKE PROTEIN (DUF3049)"/>
    <property type="match status" value="1"/>
</dbReference>
<sequence length="269" mass="29897">MPLPGQVHHRTKDGFPASSGLTVLAQEVHKPRNVLESCALKPPALPSPMSSATSRMSSAPSRLALAARVCHDEEGSGRHNCTEGLGFESSDESEVASGDGSSEVVDVSGQAYLEKRTRRKMMSRMRCRAELPPPLPWLNGEGRPRFFLRQERRDGRMLLTEMRAGPRREIFVAERRDGRLMLHLVGKPLPRKEKEEFIKQEENVEQLEGGEKEEKGGEGGGAGNVEVVMGGQKEERRLLGMVSGGSWRCCDEGRGELEDFWNHQYVMST</sequence>
<feature type="region of interest" description="Disordered" evidence="2">
    <location>
        <begin position="202"/>
        <end position="225"/>
    </location>
</feature>
<protein>
    <recommendedName>
        <fullName evidence="3">FAF domain-containing protein</fullName>
    </recommendedName>
</protein>
<evidence type="ECO:0000259" key="3">
    <source>
        <dbReference type="Pfam" id="PF11250"/>
    </source>
</evidence>
<organism evidence="4">
    <name type="scientific">Nymphaea colorata</name>
    <name type="common">pocket water lily</name>
    <dbReference type="NCBI Taxonomy" id="210225"/>
    <lineage>
        <taxon>Eukaryota</taxon>
        <taxon>Viridiplantae</taxon>
        <taxon>Streptophyta</taxon>
        <taxon>Embryophyta</taxon>
        <taxon>Tracheophyta</taxon>
        <taxon>Spermatophyta</taxon>
        <taxon>Magnoliopsida</taxon>
        <taxon>Nymphaeales</taxon>
        <taxon>Nymphaeaceae</taxon>
        <taxon>Nymphaea</taxon>
    </lineage>
</organism>
<comment type="similarity">
    <text evidence="1">Belongs to the fantastic four family.</text>
</comment>
<evidence type="ECO:0000256" key="2">
    <source>
        <dbReference type="SAM" id="MobiDB-lite"/>
    </source>
</evidence>
<proteinExistence type="inferred from homology"/>
<dbReference type="EMBL" id="LR721784">
    <property type="protein sequence ID" value="VVW44030.1"/>
    <property type="molecule type" value="Genomic_DNA"/>
</dbReference>
<feature type="compositionally biased region" description="Basic and acidic residues" evidence="2">
    <location>
        <begin position="72"/>
        <end position="81"/>
    </location>
</feature>
<evidence type="ECO:0000313" key="4">
    <source>
        <dbReference type="EMBL" id="VVW44030.1"/>
    </source>
</evidence>
<dbReference type="AlphaFoldDB" id="A0A5K1DTL5"/>
<dbReference type="InterPro" id="IPR021410">
    <property type="entry name" value="FAF"/>
</dbReference>
<dbReference type="InterPro" id="IPR046431">
    <property type="entry name" value="FAF_dom"/>
</dbReference>